<name>A0A512P919_9CELL</name>
<reference evidence="7 8" key="1">
    <citation type="submission" date="2019-07" db="EMBL/GenBank/DDBJ databases">
        <title>Whole genome shotgun sequence of Cellulomonas soli NBRC 109434.</title>
        <authorList>
            <person name="Hosoyama A."/>
            <person name="Uohara A."/>
            <person name="Ohji S."/>
            <person name="Ichikawa N."/>
        </authorList>
    </citation>
    <scope>NUCLEOTIDE SEQUENCE [LARGE SCALE GENOMIC DNA]</scope>
    <source>
        <strain evidence="7 8">NBRC 109434</strain>
    </source>
</reference>
<evidence type="ECO:0000313" key="7">
    <source>
        <dbReference type="EMBL" id="GEP67695.1"/>
    </source>
</evidence>
<dbReference type="PANTHER" id="PTHR30086">
    <property type="entry name" value="ARGININE EXPORTER PROTEIN ARGO"/>
    <property type="match status" value="1"/>
</dbReference>
<feature type="transmembrane region" description="Helical" evidence="6">
    <location>
        <begin position="158"/>
        <end position="178"/>
    </location>
</feature>
<evidence type="ECO:0000256" key="1">
    <source>
        <dbReference type="ARBA" id="ARBA00004651"/>
    </source>
</evidence>
<feature type="transmembrane region" description="Helical" evidence="6">
    <location>
        <begin position="121"/>
        <end position="138"/>
    </location>
</feature>
<dbReference type="AlphaFoldDB" id="A0A512P919"/>
<keyword evidence="4 6" id="KW-1133">Transmembrane helix</keyword>
<keyword evidence="2" id="KW-1003">Cell membrane</keyword>
<keyword evidence="5 6" id="KW-0472">Membrane</keyword>
<evidence type="ECO:0000256" key="3">
    <source>
        <dbReference type="ARBA" id="ARBA00022692"/>
    </source>
</evidence>
<feature type="transmembrane region" description="Helical" evidence="6">
    <location>
        <begin position="190"/>
        <end position="211"/>
    </location>
</feature>
<dbReference type="GO" id="GO:0015171">
    <property type="term" value="F:amino acid transmembrane transporter activity"/>
    <property type="evidence" value="ECO:0007669"/>
    <property type="project" value="TreeGrafter"/>
</dbReference>
<evidence type="ECO:0000313" key="8">
    <source>
        <dbReference type="Proteomes" id="UP000321798"/>
    </source>
</evidence>
<feature type="transmembrane region" description="Helical" evidence="6">
    <location>
        <begin position="12"/>
        <end position="39"/>
    </location>
</feature>
<evidence type="ECO:0000256" key="4">
    <source>
        <dbReference type="ARBA" id="ARBA00022989"/>
    </source>
</evidence>
<organism evidence="7 8">
    <name type="scientific">Cellulomonas soli</name>
    <dbReference type="NCBI Taxonomy" id="931535"/>
    <lineage>
        <taxon>Bacteria</taxon>
        <taxon>Bacillati</taxon>
        <taxon>Actinomycetota</taxon>
        <taxon>Actinomycetes</taxon>
        <taxon>Micrococcales</taxon>
        <taxon>Cellulomonadaceae</taxon>
        <taxon>Cellulomonas</taxon>
    </lineage>
</organism>
<sequence>MASLASVDVTEPLVPAAVAGLLTGLSLIVAIGAQNAFVLRQGIRREHVLPVVLVCAGADALLVTAGVAGLGRLVSEHPDVLAAARWGGAAFLLAYGVLAALRAGRPATLEPADAGPASLRAVLAAALGFTFLNPHVYLDTVVLLGSLAQQHGPGGGTVAFGAGAVTASVLWFGALGFGAARLAGVFARPAAWRVLDGTVAVLMVGLAVSLVL</sequence>
<gene>
    <name evidence="7" type="ORF">CSO01_04100</name>
</gene>
<protein>
    <submittedName>
        <fullName evidence="7">Putative transporter</fullName>
    </submittedName>
</protein>
<dbReference type="EMBL" id="BKAL01000001">
    <property type="protein sequence ID" value="GEP67695.1"/>
    <property type="molecule type" value="Genomic_DNA"/>
</dbReference>
<comment type="caution">
    <text evidence="7">The sequence shown here is derived from an EMBL/GenBank/DDBJ whole genome shotgun (WGS) entry which is preliminary data.</text>
</comment>
<evidence type="ECO:0000256" key="5">
    <source>
        <dbReference type="ARBA" id="ARBA00023136"/>
    </source>
</evidence>
<evidence type="ECO:0000256" key="2">
    <source>
        <dbReference type="ARBA" id="ARBA00022475"/>
    </source>
</evidence>
<feature type="transmembrane region" description="Helical" evidence="6">
    <location>
        <begin position="83"/>
        <end position="101"/>
    </location>
</feature>
<keyword evidence="8" id="KW-1185">Reference proteome</keyword>
<evidence type="ECO:0000256" key="6">
    <source>
        <dbReference type="SAM" id="Phobius"/>
    </source>
</evidence>
<proteinExistence type="predicted"/>
<dbReference type="Pfam" id="PF01810">
    <property type="entry name" value="LysE"/>
    <property type="match status" value="1"/>
</dbReference>
<dbReference type="Proteomes" id="UP000321798">
    <property type="component" value="Unassembled WGS sequence"/>
</dbReference>
<dbReference type="PANTHER" id="PTHR30086:SF20">
    <property type="entry name" value="ARGININE EXPORTER PROTEIN ARGO-RELATED"/>
    <property type="match status" value="1"/>
</dbReference>
<comment type="subcellular location">
    <subcellularLocation>
        <location evidence="1">Cell membrane</location>
        <topology evidence="1">Multi-pass membrane protein</topology>
    </subcellularLocation>
</comment>
<accession>A0A512P919</accession>
<dbReference type="InterPro" id="IPR001123">
    <property type="entry name" value="LeuE-type"/>
</dbReference>
<dbReference type="GO" id="GO:0005886">
    <property type="term" value="C:plasma membrane"/>
    <property type="evidence" value="ECO:0007669"/>
    <property type="project" value="UniProtKB-SubCell"/>
</dbReference>
<keyword evidence="3 6" id="KW-0812">Transmembrane</keyword>
<feature type="transmembrane region" description="Helical" evidence="6">
    <location>
        <begin position="51"/>
        <end position="71"/>
    </location>
</feature>